<evidence type="ECO:0000313" key="8">
    <source>
        <dbReference type="EMBL" id="OGN05725.1"/>
    </source>
</evidence>
<dbReference type="Proteomes" id="UP000177507">
    <property type="component" value="Unassembled WGS sequence"/>
</dbReference>
<evidence type="ECO:0000256" key="3">
    <source>
        <dbReference type="ARBA" id="ARBA00022692"/>
    </source>
</evidence>
<feature type="transmembrane region" description="Helical" evidence="6">
    <location>
        <begin position="104"/>
        <end position="126"/>
    </location>
</feature>
<dbReference type="GO" id="GO:0005886">
    <property type="term" value="C:plasma membrane"/>
    <property type="evidence" value="ECO:0007669"/>
    <property type="project" value="TreeGrafter"/>
</dbReference>
<proteinExistence type="inferred from homology"/>
<dbReference type="PANTHER" id="PTHR38459">
    <property type="entry name" value="PROPHAGE BACTOPRENOL-LINKED GLUCOSE TRANSLOCASE HOMOLOG"/>
    <property type="match status" value="1"/>
</dbReference>
<evidence type="ECO:0000256" key="2">
    <source>
        <dbReference type="ARBA" id="ARBA00009399"/>
    </source>
</evidence>
<dbReference type="InterPro" id="IPR007267">
    <property type="entry name" value="GtrA_DPMS_TM"/>
</dbReference>
<dbReference type="GO" id="GO:0000271">
    <property type="term" value="P:polysaccharide biosynthetic process"/>
    <property type="evidence" value="ECO:0007669"/>
    <property type="project" value="InterPro"/>
</dbReference>
<comment type="similarity">
    <text evidence="2">Belongs to the GtrA family.</text>
</comment>
<feature type="transmembrane region" description="Helical" evidence="6">
    <location>
        <begin position="76"/>
        <end position="98"/>
    </location>
</feature>
<feature type="transmembrane region" description="Helical" evidence="6">
    <location>
        <begin position="42"/>
        <end position="64"/>
    </location>
</feature>
<dbReference type="STRING" id="1802668.A2831_03590"/>
<comment type="caution">
    <text evidence="8">The sequence shown here is derived from an EMBL/GenBank/DDBJ whole genome shotgun (WGS) entry which is preliminary data.</text>
</comment>
<keyword evidence="4 6" id="KW-1133">Transmembrane helix</keyword>
<dbReference type="Pfam" id="PF04138">
    <property type="entry name" value="GtrA_DPMS_TM"/>
    <property type="match status" value="1"/>
</dbReference>
<organism evidence="8 9">
    <name type="scientific">Candidatus Yanofskybacteria bacterium RIFCSPHIGHO2_01_FULL_44_17</name>
    <dbReference type="NCBI Taxonomy" id="1802668"/>
    <lineage>
        <taxon>Bacteria</taxon>
        <taxon>Candidatus Yanofskyibacteriota</taxon>
    </lineage>
</organism>
<evidence type="ECO:0000256" key="5">
    <source>
        <dbReference type="ARBA" id="ARBA00023136"/>
    </source>
</evidence>
<dbReference type="InterPro" id="IPR051401">
    <property type="entry name" value="GtrA_CellWall_Glycosyl"/>
</dbReference>
<keyword evidence="3 6" id="KW-0812">Transmembrane</keyword>
<sequence length="213" mass="23419">MAIFKKDILISVFVGIFTALVWISVLIRLHTLEGFGLPDKSVWVLIVFVPVVYVLALYLAGWLSRRWSFFESFAKFVMVGFLNTGVDFAVFNFLMFVTGNDQPGLGLAVFKAIAFIVAVTNSYFWNKHWAFKAGSSDINKGEEFAKFFAVNVGAALINVGITSGITVAVSPQFGFSQVAWNNIAAVAATAFVLIWNFVGFKLIVFKKNAGSIS</sequence>
<evidence type="ECO:0000256" key="4">
    <source>
        <dbReference type="ARBA" id="ARBA00022989"/>
    </source>
</evidence>
<accession>A0A1F8EXX7</accession>
<protein>
    <recommendedName>
        <fullName evidence="7">GtrA/DPMS transmembrane domain-containing protein</fullName>
    </recommendedName>
</protein>
<name>A0A1F8EXX7_9BACT</name>
<feature type="transmembrane region" description="Helical" evidence="6">
    <location>
        <begin position="7"/>
        <end position="30"/>
    </location>
</feature>
<keyword evidence="5 6" id="KW-0472">Membrane</keyword>
<evidence type="ECO:0000313" key="9">
    <source>
        <dbReference type="Proteomes" id="UP000177507"/>
    </source>
</evidence>
<dbReference type="PANTHER" id="PTHR38459:SF1">
    <property type="entry name" value="PROPHAGE BACTOPRENOL-LINKED GLUCOSE TRANSLOCASE HOMOLOG"/>
    <property type="match status" value="1"/>
</dbReference>
<evidence type="ECO:0000256" key="1">
    <source>
        <dbReference type="ARBA" id="ARBA00004141"/>
    </source>
</evidence>
<gene>
    <name evidence="8" type="ORF">A2831_03590</name>
</gene>
<feature type="transmembrane region" description="Helical" evidence="6">
    <location>
        <begin position="183"/>
        <end position="204"/>
    </location>
</feature>
<reference evidence="8 9" key="1">
    <citation type="journal article" date="2016" name="Nat. Commun.">
        <title>Thousands of microbial genomes shed light on interconnected biogeochemical processes in an aquifer system.</title>
        <authorList>
            <person name="Anantharaman K."/>
            <person name="Brown C.T."/>
            <person name="Hug L.A."/>
            <person name="Sharon I."/>
            <person name="Castelle C.J."/>
            <person name="Probst A.J."/>
            <person name="Thomas B.C."/>
            <person name="Singh A."/>
            <person name="Wilkins M.J."/>
            <person name="Karaoz U."/>
            <person name="Brodie E.L."/>
            <person name="Williams K.H."/>
            <person name="Hubbard S.S."/>
            <person name="Banfield J.F."/>
        </authorList>
    </citation>
    <scope>NUCLEOTIDE SEQUENCE [LARGE SCALE GENOMIC DNA]</scope>
</reference>
<feature type="transmembrane region" description="Helical" evidence="6">
    <location>
        <begin position="147"/>
        <end position="171"/>
    </location>
</feature>
<feature type="domain" description="GtrA/DPMS transmembrane" evidence="7">
    <location>
        <begin position="75"/>
        <end position="205"/>
    </location>
</feature>
<comment type="subcellular location">
    <subcellularLocation>
        <location evidence="1">Membrane</location>
        <topology evidence="1">Multi-pass membrane protein</topology>
    </subcellularLocation>
</comment>
<dbReference type="AlphaFoldDB" id="A0A1F8EXX7"/>
<evidence type="ECO:0000256" key="6">
    <source>
        <dbReference type="SAM" id="Phobius"/>
    </source>
</evidence>
<dbReference type="EMBL" id="MGJI01000004">
    <property type="protein sequence ID" value="OGN05725.1"/>
    <property type="molecule type" value="Genomic_DNA"/>
</dbReference>
<evidence type="ECO:0000259" key="7">
    <source>
        <dbReference type="Pfam" id="PF04138"/>
    </source>
</evidence>